<accession>A0A381RHY4</accession>
<dbReference type="SUPFAM" id="SSF56176">
    <property type="entry name" value="FAD-binding/transporter-associated domain-like"/>
    <property type="match status" value="1"/>
</dbReference>
<dbReference type="GO" id="GO:0005886">
    <property type="term" value="C:plasma membrane"/>
    <property type="evidence" value="ECO:0007669"/>
    <property type="project" value="TreeGrafter"/>
</dbReference>
<dbReference type="Pfam" id="PF03471">
    <property type="entry name" value="CorC_HlyC"/>
    <property type="match status" value="1"/>
</dbReference>
<proteinExistence type="predicted"/>
<evidence type="ECO:0000256" key="7">
    <source>
        <dbReference type="SAM" id="Phobius"/>
    </source>
</evidence>
<dbReference type="InterPro" id="IPR046342">
    <property type="entry name" value="CBS_dom_sf"/>
</dbReference>
<dbReference type="SMART" id="SM01091">
    <property type="entry name" value="CorC_HlyC"/>
    <property type="match status" value="1"/>
</dbReference>
<dbReference type="Pfam" id="PF00571">
    <property type="entry name" value="CBS"/>
    <property type="match status" value="1"/>
</dbReference>
<dbReference type="InterPro" id="IPR005170">
    <property type="entry name" value="Transptr-assoc_dom"/>
</dbReference>
<dbReference type="InterPro" id="IPR002550">
    <property type="entry name" value="CNNM"/>
</dbReference>
<dbReference type="EMBL" id="UINC01001942">
    <property type="protein sequence ID" value="SUZ91021.1"/>
    <property type="molecule type" value="Genomic_DNA"/>
</dbReference>
<feature type="transmembrane region" description="Helical" evidence="7">
    <location>
        <begin position="6"/>
        <end position="28"/>
    </location>
</feature>
<dbReference type="InterPro" id="IPR036318">
    <property type="entry name" value="FAD-bd_PCMH-like_sf"/>
</dbReference>
<dbReference type="AlphaFoldDB" id="A0A381RHY4"/>
<reference evidence="10" key="1">
    <citation type="submission" date="2018-05" db="EMBL/GenBank/DDBJ databases">
        <authorList>
            <person name="Lanie J.A."/>
            <person name="Ng W.-L."/>
            <person name="Kazmierczak K.M."/>
            <person name="Andrzejewski T.M."/>
            <person name="Davidsen T.M."/>
            <person name="Wayne K.J."/>
            <person name="Tettelin H."/>
            <person name="Glass J.I."/>
            <person name="Rusch D."/>
            <person name="Podicherti R."/>
            <person name="Tsui H.-C.T."/>
            <person name="Winkler M.E."/>
        </authorList>
    </citation>
    <scope>NUCLEOTIDE SEQUENCE</scope>
</reference>
<keyword evidence="2 7" id="KW-0812">Transmembrane</keyword>
<dbReference type="PANTHER" id="PTHR22777:SF17">
    <property type="entry name" value="UPF0053 PROTEIN SLL0260"/>
    <property type="match status" value="1"/>
</dbReference>
<feature type="transmembrane region" description="Helical" evidence="7">
    <location>
        <begin position="96"/>
        <end position="117"/>
    </location>
</feature>
<dbReference type="Pfam" id="PF01595">
    <property type="entry name" value="CNNM"/>
    <property type="match status" value="1"/>
</dbReference>
<keyword evidence="5" id="KW-0129">CBS domain</keyword>
<dbReference type="PROSITE" id="PS51371">
    <property type="entry name" value="CBS"/>
    <property type="match status" value="1"/>
</dbReference>
<feature type="domain" description="CNNM transmembrane" evidence="9">
    <location>
        <begin position="1"/>
        <end position="187"/>
    </location>
</feature>
<dbReference type="InterPro" id="IPR044751">
    <property type="entry name" value="Ion_transp-like_CBS"/>
</dbReference>
<evidence type="ECO:0000259" key="9">
    <source>
        <dbReference type="PROSITE" id="PS51846"/>
    </source>
</evidence>
<keyword evidence="6 7" id="KW-0472">Membrane</keyword>
<dbReference type="GO" id="GO:0050660">
    <property type="term" value="F:flavin adenine dinucleotide binding"/>
    <property type="evidence" value="ECO:0007669"/>
    <property type="project" value="InterPro"/>
</dbReference>
<evidence type="ECO:0000259" key="8">
    <source>
        <dbReference type="PROSITE" id="PS51371"/>
    </source>
</evidence>
<organism evidence="10">
    <name type="scientific">marine metagenome</name>
    <dbReference type="NCBI Taxonomy" id="408172"/>
    <lineage>
        <taxon>unclassified sequences</taxon>
        <taxon>metagenomes</taxon>
        <taxon>ecological metagenomes</taxon>
    </lineage>
</organism>
<name>A0A381RHY4_9ZZZZ</name>
<evidence type="ECO:0000256" key="6">
    <source>
        <dbReference type="ARBA" id="ARBA00023136"/>
    </source>
</evidence>
<keyword evidence="4 7" id="KW-1133">Transmembrane helix</keyword>
<dbReference type="Gene3D" id="3.10.580.10">
    <property type="entry name" value="CBS-domain"/>
    <property type="match status" value="1"/>
</dbReference>
<dbReference type="PROSITE" id="PS51846">
    <property type="entry name" value="CNNM"/>
    <property type="match status" value="1"/>
</dbReference>
<dbReference type="SUPFAM" id="SSF54631">
    <property type="entry name" value="CBS-domain pair"/>
    <property type="match status" value="1"/>
</dbReference>
<gene>
    <name evidence="10" type="ORF">METZ01_LOCUS43875</name>
</gene>
<comment type="subcellular location">
    <subcellularLocation>
        <location evidence="1">Membrane</location>
        <topology evidence="1">Multi-pass membrane protein</topology>
    </subcellularLocation>
</comment>
<evidence type="ECO:0000256" key="4">
    <source>
        <dbReference type="ARBA" id="ARBA00022989"/>
    </source>
</evidence>
<dbReference type="InterPro" id="IPR000644">
    <property type="entry name" value="CBS_dom"/>
</dbReference>
<evidence type="ECO:0000313" key="10">
    <source>
        <dbReference type="EMBL" id="SUZ91021.1"/>
    </source>
</evidence>
<evidence type="ECO:0000256" key="5">
    <source>
        <dbReference type="ARBA" id="ARBA00023122"/>
    </source>
</evidence>
<dbReference type="PANTHER" id="PTHR22777">
    <property type="entry name" value="HEMOLYSIN-RELATED"/>
    <property type="match status" value="1"/>
</dbReference>
<dbReference type="CDD" id="cd04590">
    <property type="entry name" value="CBS_pair_CorC_HlyC_assoc"/>
    <property type="match status" value="1"/>
</dbReference>
<dbReference type="Gene3D" id="3.30.465.10">
    <property type="match status" value="1"/>
</dbReference>
<evidence type="ECO:0000256" key="2">
    <source>
        <dbReference type="ARBA" id="ARBA00022692"/>
    </source>
</evidence>
<keyword evidence="3" id="KW-0677">Repeat</keyword>
<evidence type="ECO:0000256" key="1">
    <source>
        <dbReference type="ARBA" id="ARBA00004141"/>
    </source>
</evidence>
<feature type="transmembrane region" description="Helical" evidence="7">
    <location>
        <begin position="57"/>
        <end position="76"/>
    </location>
</feature>
<evidence type="ECO:0000256" key="3">
    <source>
        <dbReference type="ARBA" id="ARBA00022737"/>
    </source>
</evidence>
<evidence type="ECO:0008006" key="11">
    <source>
        <dbReference type="Google" id="ProtNLM"/>
    </source>
</evidence>
<dbReference type="InterPro" id="IPR016169">
    <property type="entry name" value="FAD-bd_PCMH_sub2"/>
</dbReference>
<feature type="transmembrane region" description="Helical" evidence="7">
    <location>
        <begin position="129"/>
        <end position="151"/>
    </location>
</feature>
<feature type="domain" description="CBS" evidence="8">
    <location>
        <begin position="277"/>
        <end position="334"/>
    </location>
</feature>
<sequence length="422" mass="48535">MDIQIAVILISIIFSAFFSGMEIAYVSSNKIYLEIEKKQNGFFSNILKKITYSPSKFIATMLLGNNIALVVYGLFSGKLILDVLFPEVDSSKSLDFIYIFYQTVISTFVILITAEFMPKVLFQIYANRFLKYLSFPSYVLYILLSPITYVLNYISNSVLSKYFKTKEDEIRIVFSKDELGDYINEELANDSEIKNMDSEIQIFQNALEFSNVRAREVMVPRAEIISVDRYSVSSDIKNKFIEHGLSKILIHRENIDHIVGYISLQDMFNQPKNIKSFIHSVEFIPESMLINDVLNLLTRKQISIAVVIDEYGGTSGIITIEDIIEELFGEIEDEHDLTKFLEKKINSNSFLFSARLEVDYLNDKYKLKIPESDQYETLGGFIVHNTQDIPESGEVLKISSFEFIVRDVTDTKIETIELKVLN</sequence>
<protein>
    <recommendedName>
        <fullName evidence="11">Hemolysin</fullName>
    </recommendedName>
</protein>